<dbReference type="PROSITE" id="PS51687">
    <property type="entry name" value="SAM_MT_RNA_M5U"/>
    <property type="match status" value="1"/>
</dbReference>
<dbReference type="PANTHER" id="PTHR11061:SF49">
    <property type="entry name" value="23S RRNA (URACIL(1939)-C(5))-METHYLTRANSFERASE RLMD"/>
    <property type="match status" value="1"/>
</dbReference>
<dbReference type="OrthoDB" id="9804590at2"/>
<dbReference type="EMBL" id="SMZO01000037">
    <property type="protein sequence ID" value="TDL85842.1"/>
    <property type="molecule type" value="Genomic_DNA"/>
</dbReference>
<accession>A0A4R6AQQ2</accession>
<reference evidence="6 7" key="1">
    <citation type="submission" date="2019-03" db="EMBL/GenBank/DDBJ databases">
        <title>Rhodobacteraceae bacterium SM1902, a new member of the family Rhodobacteraceae isolated from Yantai.</title>
        <authorList>
            <person name="Sun Y."/>
        </authorList>
    </citation>
    <scope>NUCLEOTIDE SEQUENCE [LARGE SCALE GENOMIC DNA]</scope>
    <source>
        <strain evidence="6 7">SM1902</strain>
    </source>
</reference>
<proteinExistence type="inferred from homology"/>
<protein>
    <submittedName>
        <fullName evidence="6">Class I SAM-dependent RNA methyltransferase</fullName>
    </submittedName>
</protein>
<evidence type="ECO:0000313" key="6">
    <source>
        <dbReference type="EMBL" id="TDL85842.1"/>
    </source>
</evidence>
<dbReference type="Pfam" id="PF05958">
    <property type="entry name" value="tRNA_U5-meth_tr"/>
    <property type="match status" value="1"/>
</dbReference>
<feature type="binding site" evidence="4">
    <location>
        <position position="117"/>
    </location>
    <ligand>
        <name>S-adenosyl-L-methionine</name>
        <dbReference type="ChEBI" id="CHEBI:59789"/>
    </ligand>
</feature>
<comment type="similarity">
    <text evidence="4">Belongs to the class I-like SAM-binding methyltransferase superfamily. RNA M5U methyltransferase family.</text>
</comment>
<evidence type="ECO:0000256" key="1">
    <source>
        <dbReference type="ARBA" id="ARBA00022603"/>
    </source>
</evidence>
<evidence type="ECO:0000256" key="3">
    <source>
        <dbReference type="ARBA" id="ARBA00022691"/>
    </source>
</evidence>
<evidence type="ECO:0000256" key="4">
    <source>
        <dbReference type="PROSITE-ProRule" id="PRU01024"/>
    </source>
</evidence>
<name>A0A4R6AQQ2_9RHOB</name>
<organism evidence="6 7">
    <name type="scientific">Meridianimarinicoccus aquatilis</name>
    <dbReference type="NCBI Taxonomy" id="2552766"/>
    <lineage>
        <taxon>Bacteria</taxon>
        <taxon>Pseudomonadati</taxon>
        <taxon>Pseudomonadota</taxon>
        <taxon>Alphaproteobacteria</taxon>
        <taxon>Rhodobacterales</taxon>
        <taxon>Paracoccaceae</taxon>
        <taxon>Meridianimarinicoccus</taxon>
    </lineage>
</organism>
<keyword evidence="2 4" id="KW-0808">Transferase</keyword>
<sequence>VVGFHGRASGTLTAVDGCKVLTPAILAAIPLLEEITRTAGSRKGEITFAVIDAPAGMDIAATGGKPLDRELLPILSALAQRGIARLSWDGEIVVTAEAPALPMGAAQVVPPPGAFLQATAEGEAALLASVREAVGDARQILDLFAGCGTFALPLATKAEVLAVESEATMLDALAHGWRFAKGLKPVRTERRDLFRRPLMAEDLKRFDAVVIDPPRAGAAAQVAELAEGGPGRIAAVSCNPITFARDAAVLAQAGYRIDWIDVIDQFRWSPHVELAAQITRI</sequence>
<feature type="non-terminal residue" evidence="6">
    <location>
        <position position="1"/>
    </location>
</feature>
<dbReference type="PROSITE" id="PS01230">
    <property type="entry name" value="TRMA_1"/>
    <property type="match status" value="1"/>
</dbReference>
<dbReference type="SUPFAM" id="SSF53335">
    <property type="entry name" value="S-adenosyl-L-methionine-dependent methyltransferases"/>
    <property type="match status" value="1"/>
</dbReference>
<dbReference type="InterPro" id="IPR029063">
    <property type="entry name" value="SAM-dependent_MTases_sf"/>
</dbReference>
<feature type="binding site" evidence="4">
    <location>
        <position position="144"/>
    </location>
    <ligand>
        <name>S-adenosyl-L-methionine</name>
        <dbReference type="ChEBI" id="CHEBI:59789"/>
    </ligand>
</feature>
<feature type="active site" description="Nucleophile" evidence="4">
    <location>
        <position position="238"/>
    </location>
</feature>
<keyword evidence="7" id="KW-1185">Reference proteome</keyword>
<dbReference type="RefSeq" id="WP_133343590.1">
    <property type="nucleotide sequence ID" value="NZ_SMZO01000037.1"/>
</dbReference>
<feature type="active site" evidence="5">
    <location>
        <position position="238"/>
    </location>
</feature>
<feature type="binding site" evidence="4">
    <location>
        <position position="164"/>
    </location>
    <ligand>
        <name>S-adenosyl-L-methionine</name>
        <dbReference type="ChEBI" id="CHEBI:59789"/>
    </ligand>
</feature>
<dbReference type="Gene3D" id="3.40.50.150">
    <property type="entry name" value="Vaccinia Virus protein VP39"/>
    <property type="match status" value="1"/>
</dbReference>
<keyword evidence="1 4" id="KW-0489">Methyltransferase</keyword>
<dbReference type="GO" id="GO:0070475">
    <property type="term" value="P:rRNA base methylation"/>
    <property type="evidence" value="ECO:0007669"/>
    <property type="project" value="TreeGrafter"/>
</dbReference>
<dbReference type="PANTHER" id="PTHR11061">
    <property type="entry name" value="RNA M5U METHYLTRANSFERASE"/>
    <property type="match status" value="1"/>
</dbReference>
<dbReference type="CDD" id="cd02440">
    <property type="entry name" value="AdoMet_MTases"/>
    <property type="match status" value="1"/>
</dbReference>
<evidence type="ECO:0000256" key="2">
    <source>
        <dbReference type="ARBA" id="ARBA00022679"/>
    </source>
</evidence>
<keyword evidence="3 4" id="KW-0949">S-adenosyl-L-methionine</keyword>
<dbReference type="AlphaFoldDB" id="A0A4R6AQQ2"/>
<gene>
    <name evidence="6" type="ORF">E2L05_14320</name>
</gene>
<dbReference type="Proteomes" id="UP000294562">
    <property type="component" value="Unassembled WGS sequence"/>
</dbReference>
<evidence type="ECO:0000256" key="5">
    <source>
        <dbReference type="PROSITE-ProRule" id="PRU10015"/>
    </source>
</evidence>
<feature type="binding site" evidence="4">
    <location>
        <position position="212"/>
    </location>
    <ligand>
        <name>S-adenosyl-L-methionine</name>
        <dbReference type="ChEBI" id="CHEBI:59789"/>
    </ligand>
</feature>
<dbReference type="InterPro" id="IPR030390">
    <property type="entry name" value="MeTrfase_TrmA_AS"/>
</dbReference>
<dbReference type="GO" id="GO:0070041">
    <property type="term" value="F:rRNA (uridine-C5-)-methyltransferase activity"/>
    <property type="evidence" value="ECO:0007669"/>
    <property type="project" value="TreeGrafter"/>
</dbReference>
<evidence type="ECO:0000313" key="7">
    <source>
        <dbReference type="Proteomes" id="UP000294562"/>
    </source>
</evidence>
<comment type="caution">
    <text evidence="6">The sequence shown here is derived from an EMBL/GenBank/DDBJ whole genome shotgun (WGS) entry which is preliminary data.</text>
</comment>
<dbReference type="InterPro" id="IPR010280">
    <property type="entry name" value="U5_MeTrfase_fam"/>
</dbReference>
<dbReference type="Gene3D" id="2.40.50.1070">
    <property type="match status" value="1"/>
</dbReference>